<dbReference type="AlphaFoldDB" id="A0A212LD70"/>
<dbReference type="Pfam" id="PF00106">
    <property type="entry name" value="adh_short"/>
    <property type="match status" value="1"/>
</dbReference>
<dbReference type="GO" id="GO:0016491">
    <property type="term" value="F:oxidoreductase activity"/>
    <property type="evidence" value="ECO:0007669"/>
    <property type="project" value="UniProtKB-KW"/>
</dbReference>
<dbReference type="EMBL" id="FMJD01000006">
    <property type="protein sequence ID" value="SCM75513.1"/>
    <property type="molecule type" value="Genomic_DNA"/>
</dbReference>
<dbReference type="SMART" id="SM00822">
    <property type="entry name" value="PKS_KR"/>
    <property type="match status" value="1"/>
</dbReference>
<reference evidence="4" key="1">
    <citation type="submission" date="2016-08" db="EMBL/GenBank/DDBJ databases">
        <authorList>
            <person name="Seilhamer J.J."/>
        </authorList>
    </citation>
    <scope>NUCLEOTIDE SEQUENCE</scope>
    <source>
        <strain evidence="4">86</strain>
    </source>
</reference>
<accession>A0A212LD70</accession>
<evidence type="ECO:0000259" key="3">
    <source>
        <dbReference type="SMART" id="SM00822"/>
    </source>
</evidence>
<proteinExistence type="inferred from homology"/>
<evidence type="ECO:0000256" key="1">
    <source>
        <dbReference type="ARBA" id="ARBA00006484"/>
    </source>
</evidence>
<evidence type="ECO:0000313" key="4">
    <source>
        <dbReference type="EMBL" id="SCM75513.1"/>
    </source>
</evidence>
<dbReference type="PANTHER" id="PTHR44196">
    <property type="entry name" value="DEHYDROGENASE/REDUCTASE SDR FAMILY MEMBER 7B"/>
    <property type="match status" value="1"/>
</dbReference>
<gene>
    <name evidence="4" type="ORF">KL86PLE_20181</name>
</gene>
<organism evidence="4">
    <name type="scientific">uncultured Pleomorphomonas sp</name>
    <dbReference type="NCBI Taxonomy" id="442121"/>
    <lineage>
        <taxon>Bacteria</taxon>
        <taxon>Pseudomonadati</taxon>
        <taxon>Pseudomonadota</taxon>
        <taxon>Alphaproteobacteria</taxon>
        <taxon>Hyphomicrobiales</taxon>
        <taxon>Pleomorphomonadaceae</taxon>
        <taxon>Pleomorphomonas</taxon>
        <taxon>environmental samples</taxon>
    </lineage>
</organism>
<dbReference type="PRINTS" id="PR00081">
    <property type="entry name" value="GDHRDH"/>
</dbReference>
<dbReference type="Gene3D" id="3.40.50.720">
    <property type="entry name" value="NAD(P)-binding Rossmann-like Domain"/>
    <property type="match status" value="1"/>
</dbReference>
<comment type="similarity">
    <text evidence="1">Belongs to the short-chain dehydrogenases/reductases (SDR) family.</text>
</comment>
<dbReference type="SUPFAM" id="SSF51735">
    <property type="entry name" value="NAD(P)-binding Rossmann-fold domains"/>
    <property type="match status" value="1"/>
</dbReference>
<dbReference type="PROSITE" id="PS00061">
    <property type="entry name" value="ADH_SHORT"/>
    <property type="match status" value="1"/>
</dbReference>
<dbReference type="InterPro" id="IPR020904">
    <property type="entry name" value="Sc_DH/Rdtase_CS"/>
</dbReference>
<dbReference type="GO" id="GO:0016020">
    <property type="term" value="C:membrane"/>
    <property type="evidence" value="ECO:0007669"/>
    <property type="project" value="TreeGrafter"/>
</dbReference>
<sequence length="244" mass="25741">MTEKRIVVVTGASRGIGYEAALALGRAGWHVVAVARTQGGLEELDDAIRDAGGSASLVPLDLADPARIDELGAALNQRFGRVDALLGNAGLLGGGLAPVGHIDPKKWDQTFAINVTANYRLIRSLDPLLRQSEAGRCLFVSSAAAWKGAPFWGLYAASKAALNALALAYAEEVRNFGIAVNLLNPGPLRTRMRAQAMPGEDPDTLATPADLAPHIVSILEATDGRSGALYDFPALSWKKLQPPQ</sequence>
<protein>
    <submittedName>
        <fullName evidence="4">Short-chain dehydrogenase/reductase SDR</fullName>
    </submittedName>
</protein>
<feature type="domain" description="Ketoreductase" evidence="3">
    <location>
        <begin position="5"/>
        <end position="191"/>
    </location>
</feature>
<name>A0A212LD70_9HYPH</name>
<dbReference type="InterPro" id="IPR002347">
    <property type="entry name" value="SDR_fam"/>
</dbReference>
<dbReference type="PANTHER" id="PTHR44196:SF4">
    <property type="entry name" value="SHORT CHAIN DEHYDROGENASE"/>
    <property type="match status" value="1"/>
</dbReference>
<dbReference type="InterPro" id="IPR057326">
    <property type="entry name" value="KR_dom"/>
</dbReference>
<evidence type="ECO:0000256" key="2">
    <source>
        <dbReference type="ARBA" id="ARBA00023002"/>
    </source>
</evidence>
<keyword evidence="2" id="KW-0560">Oxidoreductase</keyword>
<dbReference type="InterPro" id="IPR036291">
    <property type="entry name" value="NAD(P)-bd_dom_sf"/>
</dbReference>